<keyword evidence="1" id="KW-0732">Signal</keyword>
<dbReference type="Proteomes" id="UP000315010">
    <property type="component" value="Unassembled WGS sequence"/>
</dbReference>
<evidence type="ECO:0000313" key="2">
    <source>
        <dbReference type="EMBL" id="TWT81329.1"/>
    </source>
</evidence>
<protein>
    <recommendedName>
        <fullName evidence="4">HEAT repeat protein</fullName>
    </recommendedName>
</protein>
<dbReference type="Pfam" id="PF13646">
    <property type="entry name" value="HEAT_2"/>
    <property type="match status" value="1"/>
</dbReference>
<dbReference type="SUPFAM" id="SSF48431">
    <property type="entry name" value="Lipovitellin-phosvitin complex, superhelical domain"/>
    <property type="match status" value="1"/>
</dbReference>
<dbReference type="SUPFAM" id="SSF48371">
    <property type="entry name" value="ARM repeat"/>
    <property type="match status" value="1"/>
</dbReference>
<organism evidence="2 3">
    <name type="scientific">Novipirellula herctigrandis</name>
    <dbReference type="NCBI Taxonomy" id="2527986"/>
    <lineage>
        <taxon>Bacteria</taxon>
        <taxon>Pseudomonadati</taxon>
        <taxon>Planctomycetota</taxon>
        <taxon>Planctomycetia</taxon>
        <taxon>Pirellulales</taxon>
        <taxon>Pirellulaceae</taxon>
        <taxon>Novipirellula</taxon>
    </lineage>
</organism>
<gene>
    <name evidence="2" type="ORF">CA13_27810</name>
</gene>
<dbReference type="AlphaFoldDB" id="A0A5C5Z1W3"/>
<comment type="caution">
    <text evidence="2">The sequence shown here is derived from an EMBL/GenBank/DDBJ whole genome shotgun (WGS) entry which is preliminary data.</text>
</comment>
<dbReference type="InterPro" id="IPR011030">
    <property type="entry name" value="Lipovitellin_superhlx_dom"/>
</dbReference>
<accession>A0A5C5Z1W3</accession>
<feature type="chain" id="PRO_5022905512" description="HEAT repeat protein" evidence="1">
    <location>
        <begin position="26"/>
        <end position="647"/>
    </location>
</feature>
<dbReference type="InterPro" id="IPR011989">
    <property type="entry name" value="ARM-like"/>
</dbReference>
<evidence type="ECO:0000256" key="1">
    <source>
        <dbReference type="SAM" id="SignalP"/>
    </source>
</evidence>
<dbReference type="SMART" id="SM00567">
    <property type="entry name" value="EZ_HEAT"/>
    <property type="match status" value="4"/>
</dbReference>
<dbReference type="RefSeq" id="WP_419194263.1">
    <property type="nucleotide sequence ID" value="NZ_SJPJ01000001.1"/>
</dbReference>
<evidence type="ECO:0000313" key="3">
    <source>
        <dbReference type="Proteomes" id="UP000315010"/>
    </source>
</evidence>
<name>A0A5C5Z1W3_9BACT</name>
<dbReference type="InterPro" id="IPR016024">
    <property type="entry name" value="ARM-type_fold"/>
</dbReference>
<proteinExistence type="predicted"/>
<dbReference type="GO" id="GO:0016491">
    <property type="term" value="F:oxidoreductase activity"/>
    <property type="evidence" value="ECO:0007669"/>
    <property type="project" value="TreeGrafter"/>
</dbReference>
<keyword evidence="3" id="KW-1185">Reference proteome</keyword>
<reference evidence="2 3" key="1">
    <citation type="submission" date="2019-02" db="EMBL/GenBank/DDBJ databases">
        <title>Deep-cultivation of Planctomycetes and their phenomic and genomic characterization uncovers novel biology.</title>
        <authorList>
            <person name="Wiegand S."/>
            <person name="Jogler M."/>
            <person name="Boedeker C."/>
            <person name="Pinto D."/>
            <person name="Vollmers J."/>
            <person name="Rivas-Marin E."/>
            <person name="Kohn T."/>
            <person name="Peeters S.H."/>
            <person name="Heuer A."/>
            <person name="Rast P."/>
            <person name="Oberbeckmann S."/>
            <person name="Bunk B."/>
            <person name="Jeske O."/>
            <person name="Meyerdierks A."/>
            <person name="Storesund J.E."/>
            <person name="Kallscheuer N."/>
            <person name="Luecker S."/>
            <person name="Lage O.M."/>
            <person name="Pohl T."/>
            <person name="Merkel B.J."/>
            <person name="Hornburger P."/>
            <person name="Mueller R.-W."/>
            <person name="Bruemmer F."/>
            <person name="Labrenz M."/>
            <person name="Spormann A.M."/>
            <person name="Op Den Camp H."/>
            <person name="Overmann J."/>
            <person name="Amann R."/>
            <person name="Jetten M.S.M."/>
            <person name="Mascher T."/>
            <person name="Medema M.H."/>
            <person name="Devos D.P."/>
            <person name="Kaster A.-K."/>
            <person name="Ovreas L."/>
            <person name="Rohde M."/>
            <person name="Galperin M.Y."/>
            <person name="Jogler C."/>
        </authorList>
    </citation>
    <scope>NUCLEOTIDE SEQUENCE [LARGE SCALE GENOMIC DNA]</scope>
    <source>
        <strain evidence="2 3">CA13</strain>
    </source>
</reference>
<dbReference type="InterPro" id="IPR004155">
    <property type="entry name" value="PBS_lyase_HEAT"/>
</dbReference>
<feature type="signal peptide" evidence="1">
    <location>
        <begin position="1"/>
        <end position="25"/>
    </location>
</feature>
<dbReference type="EMBL" id="SJPJ01000001">
    <property type="protein sequence ID" value="TWT81329.1"/>
    <property type="molecule type" value="Genomic_DNA"/>
</dbReference>
<evidence type="ECO:0008006" key="4">
    <source>
        <dbReference type="Google" id="ProtNLM"/>
    </source>
</evidence>
<sequence length="647" mass="68636" precursor="true">MTTLRPRYFGSVLVLLLSFPLSASAQQPLPAEGDESQLLAVLDSDAELFDKAKACQRLAIIGTSKSVPVVAKLLAVPELSHYARTALESNPSSEVDQAFRDSLAELEGRQLVGVINSIAARRDTQAAGALVRLAASGDNEVAVAAVSALGALATPESIAAVQQALRGKESLHVTAADALLTAADRLLMQEKNADALKVLADLRSAELPKHINVASRFGEIRAGSQNVNELMASYLSDDDQALFRIGLELAHNLADAKTTEQLLTQLDSLSSDRQILLMHVLGDRGDTSALKAVVDAAESGDASMKIAATRVIGKLGDGTVLPILLKATLSDDETLATEARDSLAILGGDDIDSQLATRLENSDGQERLVLVDVAGRRGIKRVIPLLLKFVSADDPELRNSAIDGLGMTVGLKDFPPLVDQMLAMGSSESAKPMKEALRKACQRMGNRDAASKVLLDRMNGVSAADQTELMDLLIYVGGEEALAGVKAAAEGGENSAADAATQALGRWLTPDAAPVLLELAQSGNSEYRVRCLRGYIRIIRQFGLKSGQRLKMSKQAFAAATRDEERKLVLDTLTRFPSAQGLKFITPHLNNSSLSEDASKAAVTIGEKIVDNDPASVAAVMPKVIAVTKDSIIADRAKVLISRSMSK</sequence>
<dbReference type="PANTHER" id="PTHR12697:SF5">
    <property type="entry name" value="DEOXYHYPUSINE HYDROXYLASE"/>
    <property type="match status" value="1"/>
</dbReference>
<dbReference type="Pfam" id="PF03130">
    <property type="entry name" value="HEAT_PBS"/>
    <property type="match status" value="1"/>
</dbReference>
<dbReference type="PANTHER" id="PTHR12697">
    <property type="entry name" value="PBS LYASE HEAT-LIKE PROTEIN"/>
    <property type="match status" value="1"/>
</dbReference>
<dbReference type="Gene3D" id="1.25.10.10">
    <property type="entry name" value="Leucine-rich Repeat Variant"/>
    <property type="match status" value="3"/>
</dbReference>